<proteinExistence type="inferred from homology"/>
<gene>
    <name evidence="7" type="primary">crgA</name>
    <name evidence="8" type="ORF">SHK19_00125</name>
</gene>
<evidence type="ECO:0000256" key="2">
    <source>
        <dbReference type="ARBA" id="ARBA00022618"/>
    </source>
</evidence>
<sequence length="174" mass="18922">MKFSRPSLKRSDNAAFKDPSSGPVFSVRFLVSLVLILGGIAWMAYYYIGVRPVAGFGDDNKPNVDPDSFEPGVVTGLNFVGDLQEWNYLIGFGAIMLGLMIAAHPSTPLGRGRGVVVGMLGCFVLGLLWICTYYVVGTGDHAQDLPIFNDLEQKNLFVGIGFMAVGFTFATKWE</sequence>
<evidence type="ECO:0000313" key="9">
    <source>
        <dbReference type="Proteomes" id="UP001327225"/>
    </source>
</evidence>
<dbReference type="GO" id="GO:0051301">
    <property type="term" value="P:cell division"/>
    <property type="evidence" value="ECO:0007669"/>
    <property type="project" value="UniProtKB-KW"/>
</dbReference>
<evidence type="ECO:0000256" key="4">
    <source>
        <dbReference type="ARBA" id="ARBA00022989"/>
    </source>
</evidence>
<keyword evidence="4 7" id="KW-1133">Transmembrane helix</keyword>
<evidence type="ECO:0000313" key="8">
    <source>
        <dbReference type="EMBL" id="WQQ26653.1"/>
    </source>
</evidence>
<evidence type="ECO:0000256" key="7">
    <source>
        <dbReference type="HAMAP-Rule" id="MF_00631"/>
    </source>
</evidence>
<comment type="function">
    <text evidence="7">Involved in cell division.</text>
</comment>
<organism evidence="8 9">
    <name type="scientific">Nocardioides bizhenqiangii</name>
    <dbReference type="NCBI Taxonomy" id="3095076"/>
    <lineage>
        <taxon>Bacteria</taxon>
        <taxon>Bacillati</taxon>
        <taxon>Actinomycetota</taxon>
        <taxon>Actinomycetes</taxon>
        <taxon>Propionibacteriales</taxon>
        <taxon>Nocardioidaceae</taxon>
        <taxon>Nocardioides</taxon>
    </lineage>
</organism>
<keyword evidence="3 7" id="KW-0812">Transmembrane</keyword>
<dbReference type="InterPro" id="IPR009619">
    <property type="entry name" value="CrgA"/>
</dbReference>
<comment type="similarity">
    <text evidence="7">Belongs to the CrgA family.</text>
</comment>
<dbReference type="RefSeq" id="WP_322454217.1">
    <property type="nucleotide sequence ID" value="NZ_CP141059.1"/>
</dbReference>
<dbReference type="EMBL" id="CP141059">
    <property type="protein sequence ID" value="WQQ26653.1"/>
    <property type="molecule type" value="Genomic_DNA"/>
</dbReference>
<dbReference type="Proteomes" id="UP001327225">
    <property type="component" value="Chromosome"/>
</dbReference>
<keyword evidence="9" id="KW-1185">Reference proteome</keyword>
<keyword evidence="1 7" id="KW-1003">Cell membrane</keyword>
<dbReference type="Pfam" id="PF06781">
    <property type="entry name" value="CrgA"/>
    <property type="match status" value="1"/>
</dbReference>
<feature type="transmembrane region" description="Helical" evidence="7">
    <location>
        <begin position="27"/>
        <end position="48"/>
    </location>
</feature>
<evidence type="ECO:0000256" key="3">
    <source>
        <dbReference type="ARBA" id="ARBA00022692"/>
    </source>
</evidence>
<keyword evidence="2 7" id="KW-0132">Cell division</keyword>
<feature type="transmembrane region" description="Helical" evidence="7">
    <location>
        <begin position="156"/>
        <end position="173"/>
    </location>
</feature>
<evidence type="ECO:0000256" key="5">
    <source>
        <dbReference type="ARBA" id="ARBA00023136"/>
    </source>
</evidence>
<evidence type="ECO:0000256" key="6">
    <source>
        <dbReference type="ARBA" id="ARBA00023306"/>
    </source>
</evidence>
<name>A0ABZ0ZQS5_9ACTN</name>
<keyword evidence="5 7" id="KW-0472">Membrane</keyword>
<reference evidence="9" key="1">
    <citation type="submission" date="2023-12" db="EMBL/GenBank/DDBJ databases">
        <title>Novel species in genus Nocardioides.</title>
        <authorList>
            <person name="Zhou H."/>
        </authorList>
    </citation>
    <scope>NUCLEOTIDE SEQUENCE [LARGE SCALE GENOMIC DNA]</scope>
    <source>
        <strain evidence="9">HM61</strain>
    </source>
</reference>
<protein>
    <recommendedName>
        <fullName evidence="7">Cell division protein CrgA</fullName>
    </recommendedName>
</protein>
<comment type="subcellular location">
    <subcellularLocation>
        <location evidence="7">Cell membrane</location>
        <topology evidence="7">Multi-pass membrane protein</topology>
    </subcellularLocation>
</comment>
<dbReference type="HAMAP" id="MF_00631">
    <property type="entry name" value="CrgA"/>
    <property type="match status" value="1"/>
</dbReference>
<feature type="transmembrane region" description="Helical" evidence="7">
    <location>
        <begin position="115"/>
        <end position="136"/>
    </location>
</feature>
<accession>A0ABZ0ZQS5</accession>
<comment type="caution">
    <text evidence="7">Lacks conserved residue(s) required for the propagation of feature annotation.</text>
</comment>
<feature type="transmembrane region" description="Helical" evidence="7">
    <location>
        <begin position="86"/>
        <end position="103"/>
    </location>
</feature>
<keyword evidence="6 7" id="KW-0131">Cell cycle</keyword>
<evidence type="ECO:0000256" key="1">
    <source>
        <dbReference type="ARBA" id="ARBA00022475"/>
    </source>
</evidence>